<evidence type="ECO:0000256" key="1">
    <source>
        <dbReference type="SAM" id="MobiDB-lite"/>
    </source>
</evidence>
<sequence>MTETEMNTCSFTFISIRTGLPVHVFGVNRTWEYLKEEFYRKGADIPDAKYYETFGPGPKIFAVADNTVYYHHENSFIFISVWFVYNIFSVRWLNEFYDFVERHCGHIQAKILQLQHISDVSTFIECGDPTEIFKYHGEKLNELKHLACLITNDGTCIVFPGIIASFKTLKKRFLKKHEDDAKKAKQTKQNFDSSTQLTTSNVNQGKSIDDLRNHLNLTIKQWFINHRVEYNLKNDSDLEENTDYTIEFRNTSNGNQSAIIVCQCGTKSTLSRVAHTGYFQASNYYRHIERCNCSMMLKKINDEDDSDNVDEQSNISTSVADKSVISPTSTPKITQSSTSSSRKRAASITTRVIRRSTKRRKV</sequence>
<dbReference type="EMBL" id="CAJOBF010005031">
    <property type="protein sequence ID" value="CAF4161518.1"/>
    <property type="molecule type" value="Genomic_DNA"/>
</dbReference>
<reference evidence="2" key="1">
    <citation type="submission" date="2021-02" db="EMBL/GenBank/DDBJ databases">
        <authorList>
            <person name="Nowell W R."/>
        </authorList>
    </citation>
    <scope>NUCLEOTIDE SEQUENCE</scope>
</reference>
<dbReference type="AlphaFoldDB" id="A0A816WEL6"/>
<feature type="region of interest" description="Disordered" evidence="1">
    <location>
        <begin position="304"/>
        <end position="362"/>
    </location>
</feature>
<evidence type="ECO:0000313" key="3">
    <source>
        <dbReference type="EMBL" id="CAF4161518.1"/>
    </source>
</evidence>
<evidence type="ECO:0000313" key="2">
    <source>
        <dbReference type="EMBL" id="CAF2131839.1"/>
    </source>
</evidence>
<name>A0A816WEL6_9BILA</name>
<feature type="compositionally biased region" description="Basic residues" evidence="1">
    <location>
        <begin position="352"/>
        <end position="362"/>
    </location>
</feature>
<comment type="caution">
    <text evidence="2">The sequence shown here is derived from an EMBL/GenBank/DDBJ whole genome shotgun (WGS) entry which is preliminary data.</text>
</comment>
<feature type="compositionally biased region" description="Polar residues" evidence="1">
    <location>
        <begin position="311"/>
        <end position="320"/>
    </location>
</feature>
<dbReference type="EMBL" id="CAJNRG010011428">
    <property type="protein sequence ID" value="CAF2131839.1"/>
    <property type="molecule type" value="Genomic_DNA"/>
</dbReference>
<accession>A0A816WEL6</accession>
<feature type="compositionally biased region" description="Low complexity" evidence="1">
    <location>
        <begin position="326"/>
        <end position="350"/>
    </location>
</feature>
<evidence type="ECO:0000313" key="4">
    <source>
        <dbReference type="Proteomes" id="UP000663887"/>
    </source>
</evidence>
<gene>
    <name evidence="3" type="ORF">UXM345_LOCUS25724</name>
    <name evidence="2" type="ORF">XDN619_LOCUS24841</name>
</gene>
<dbReference type="Proteomes" id="UP000663887">
    <property type="component" value="Unassembled WGS sequence"/>
</dbReference>
<organism evidence="2 4">
    <name type="scientific">Rotaria magnacalcarata</name>
    <dbReference type="NCBI Taxonomy" id="392030"/>
    <lineage>
        <taxon>Eukaryota</taxon>
        <taxon>Metazoa</taxon>
        <taxon>Spiralia</taxon>
        <taxon>Gnathifera</taxon>
        <taxon>Rotifera</taxon>
        <taxon>Eurotatoria</taxon>
        <taxon>Bdelloidea</taxon>
        <taxon>Philodinida</taxon>
        <taxon>Philodinidae</taxon>
        <taxon>Rotaria</taxon>
    </lineage>
</organism>
<dbReference type="Proteomes" id="UP000663842">
    <property type="component" value="Unassembled WGS sequence"/>
</dbReference>
<proteinExistence type="predicted"/>
<protein>
    <submittedName>
        <fullName evidence="2">Uncharacterized protein</fullName>
    </submittedName>
</protein>